<dbReference type="Pfam" id="PF19528">
    <property type="entry name" value="DUF6056"/>
    <property type="match status" value="1"/>
</dbReference>
<sequence>MKRDIRFVSLILLFAGIFAMSLFVTMAGDDFFYATFAKNGLGHFFEAHADHYLHTNGRCIVHLLASVFLWLPHIFWVVANAFMWTAAALNLYRLFALYVHEGSKLRLFMFMLCGAFLTVHTEMAKESSLWLTGSFNYTYPLTMLSWFAYLLFTHEKQSAKKLCIVGFLAAASMEQESALAVLLAAGYIYLHFPRRGKKTPDKLKKAMIAVAAGAVSLFLAPGNLARMGDEMGASAGTFDNIMSGIDFMLNYCISSNYMIWVSVVFTVCCAVYLFKAKMRIFLYLLPLEIAALILTNHSGNFEWLGAFYSIIFAFSRIYYFACAVIAAYAYFVKKKNPLPLMALFGGIFSCAFIVFSPTLGARVILFAEVMIMFSAASLLTELLKRRTLPYAAAHLLILALSVWNVVYVTSGFYRNSVVFAENERLIEEWHKTGRGELRQRQYRNDEFEHSMPYNSEYHDGRYKEYYDIPIRVNIIWE</sequence>
<keyword evidence="1" id="KW-0472">Membrane</keyword>
<dbReference type="EMBL" id="DVLU01000029">
    <property type="protein sequence ID" value="HIT84954.1"/>
    <property type="molecule type" value="Genomic_DNA"/>
</dbReference>
<comment type="caution">
    <text evidence="2">The sequence shown here is derived from an EMBL/GenBank/DDBJ whole genome shotgun (WGS) entry which is preliminary data.</text>
</comment>
<reference evidence="2" key="2">
    <citation type="journal article" date="2021" name="PeerJ">
        <title>Extensive microbial diversity within the chicken gut microbiome revealed by metagenomics and culture.</title>
        <authorList>
            <person name="Gilroy R."/>
            <person name="Ravi A."/>
            <person name="Getino M."/>
            <person name="Pursley I."/>
            <person name="Horton D.L."/>
            <person name="Alikhan N.F."/>
            <person name="Baker D."/>
            <person name="Gharbi K."/>
            <person name="Hall N."/>
            <person name="Watson M."/>
            <person name="Adriaenssens E.M."/>
            <person name="Foster-Nyarko E."/>
            <person name="Jarju S."/>
            <person name="Secka A."/>
            <person name="Antonio M."/>
            <person name="Oren A."/>
            <person name="Chaudhuri R.R."/>
            <person name="La Ragione R."/>
            <person name="Hildebrand F."/>
            <person name="Pallen M.J."/>
        </authorList>
    </citation>
    <scope>NUCLEOTIDE SEQUENCE</scope>
    <source>
        <strain evidence="2">CHK181-108</strain>
    </source>
</reference>
<feature type="transmembrane region" description="Helical" evidence="1">
    <location>
        <begin position="129"/>
        <end position="152"/>
    </location>
</feature>
<evidence type="ECO:0000313" key="2">
    <source>
        <dbReference type="EMBL" id="HIT84954.1"/>
    </source>
</evidence>
<evidence type="ECO:0000256" key="1">
    <source>
        <dbReference type="SAM" id="Phobius"/>
    </source>
</evidence>
<feature type="transmembrane region" description="Helical" evidence="1">
    <location>
        <begin position="74"/>
        <end position="95"/>
    </location>
</feature>
<protein>
    <submittedName>
        <fullName evidence="2">Uncharacterized protein</fullName>
    </submittedName>
</protein>
<feature type="transmembrane region" description="Helical" evidence="1">
    <location>
        <begin position="7"/>
        <end position="28"/>
    </location>
</feature>
<feature type="transmembrane region" description="Helical" evidence="1">
    <location>
        <begin position="338"/>
        <end position="357"/>
    </location>
</feature>
<proteinExistence type="predicted"/>
<feature type="transmembrane region" description="Helical" evidence="1">
    <location>
        <begin position="107"/>
        <end position="123"/>
    </location>
</feature>
<evidence type="ECO:0000313" key="3">
    <source>
        <dbReference type="Proteomes" id="UP000824165"/>
    </source>
</evidence>
<gene>
    <name evidence="2" type="ORF">IAA60_03495</name>
</gene>
<feature type="transmembrane region" description="Helical" evidence="1">
    <location>
        <begin position="257"/>
        <end position="274"/>
    </location>
</feature>
<dbReference type="Proteomes" id="UP000824165">
    <property type="component" value="Unassembled WGS sequence"/>
</dbReference>
<feature type="transmembrane region" description="Helical" evidence="1">
    <location>
        <begin position="395"/>
        <end position="413"/>
    </location>
</feature>
<reference evidence="2" key="1">
    <citation type="submission" date="2020-10" db="EMBL/GenBank/DDBJ databases">
        <authorList>
            <person name="Gilroy R."/>
        </authorList>
    </citation>
    <scope>NUCLEOTIDE SEQUENCE</scope>
    <source>
        <strain evidence="2">CHK181-108</strain>
    </source>
</reference>
<accession>A0A9D1H4A5</accession>
<feature type="transmembrane region" description="Helical" evidence="1">
    <location>
        <begin position="305"/>
        <end position="331"/>
    </location>
</feature>
<name>A0A9D1H4A5_9FIRM</name>
<dbReference type="AlphaFoldDB" id="A0A9D1H4A5"/>
<keyword evidence="1" id="KW-0812">Transmembrane</keyword>
<organism evidence="2 3">
    <name type="scientific">Candidatus Ornithomonoglobus intestinigallinarum</name>
    <dbReference type="NCBI Taxonomy" id="2840894"/>
    <lineage>
        <taxon>Bacteria</taxon>
        <taxon>Bacillati</taxon>
        <taxon>Bacillota</taxon>
        <taxon>Clostridia</taxon>
        <taxon>Candidatus Ornithomonoglobus</taxon>
    </lineage>
</organism>
<keyword evidence="1" id="KW-1133">Transmembrane helix</keyword>
<dbReference type="InterPro" id="IPR045691">
    <property type="entry name" value="DUF6056"/>
</dbReference>
<feature type="transmembrane region" description="Helical" evidence="1">
    <location>
        <begin position="281"/>
        <end position="299"/>
    </location>
</feature>
<feature type="transmembrane region" description="Helical" evidence="1">
    <location>
        <begin position="206"/>
        <end position="224"/>
    </location>
</feature>